<evidence type="ECO:0000256" key="2">
    <source>
        <dbReference type="SAM" id="Phobius"/>
    </source>
</evidence>
<keyword evidence="2" id="KW-0812">Transmembrane</keyword>
<dbReference type="EMBL" id="MU853348">
    <property type="protein sequence ID" value="KAK4110915.1"/>
    <property type="molecule type" value="Genomic_DNA"/>
</dbReference>
<evidence type="ECO:0000313" key="4">
    <source>
        <dbReference type="Proteomes" id="UP001302812"/>
    </source>
</evidence>
<keyword evidence="2" id="KW-0472">Membrane</keyword>
<name>A0AAN6QP44_9PEZI</name>
<keyword evidence="4" id="KW-1185">Reference proteome</keyword>
<feature type="transmembrane region" description="Helical" evidence="2">
    <location>
        <begin position="29"/>
        <end position="51"/>
    </location>
</feature>
<protein>
    <submittedName>
        <fullName evidence="3">Uncharacterized protein</fullName>
    </submittedName>
</protein>
<accession>A0AAN6QP44</accession>
<dbReference type="Proteomes" id="UP001302812">
    <property type="component" value="Unassembled WGS sequence"/>
</dbReference>
<evidence type="ECO:0000313" key="3">
    <source>
        <dbReference type="EMBL" id="KAK4110915.1"/>
    </source>
</evidence>
<dbReference type="AlphaFoldDB" id="A0AAN6QP44"/>
<reference evidence="3" key="2">
    <citation type="submission" date="2023-05" db="EMBL/GenBank/DDBJ databases">
        <authorList>
            <consortium name="Lawrence Berkeley National Laboratory"/>
            <person name="Steindorff A."/>
            <person name="Hensen N."/>
            <person name="Bonometti L."/>
            <person name="Westerberg I."/>
            <person name="Brannstrom I.O."/>
            <person name="Guillou S."/>
            <person name="Cros-Aarteil S."/>
            <person name="Calhoun S."/>
            <person name="Haridas S."/>
            <person name="Kuo A."/>
            <person name="Mondo S."/>
            <person name="Pangilinan J."/>
            <person name="Riley R."/>
            <person name="Labutti K."/>
            <person name="Andreopoulos B."/>
            <person name="Lipzen A."/>
            <person name="Chen C."/>
            <person name="Yanf M."/>
            <person name="Daum C."/>
            <person name="Ng V."/>
            <person name="Clum A."/>
            <person name="Ohm R."/>
            <person name="Martin F."/>
            <person name="Silar P."/>
            <person name="Natvig D."/>
            <person name="Lalanne C."/>
            <person name="Gautier V."/>
            <person name="Ament-Velasquez S.L."/>
            <person name="Kruys A."/>
            <person name="Hutchinson M.I."/>
            <person name="Powell A.J."/>
            <person name="Barry K."/>
            <person name="Miller A.N."/>
            <person name="Grigoriev I.V."/>
            <person name="Debuchy R."/>
            <person name="Gladieux P."/>
            <person name="Thoren M.H."/>
            <person name="Johannesson H."/>
        </authorList>
    </citation>
    <scope>NUCLEOTIDE SEQUENCE</scope>
    <source>
        <strain evidence="3">CBS 508.74</strain>
    </source>
</reference>
<gene>
    <name evidence="3" type="ORF">N656DRAFT_185910</name>
</gene>
<feature type="region of interest" description="Disordered" evidence="1">
    <location>
        <begin position="79"/>
        <end position="102"/>
    </location>
</feature>
<dbReference type="RefSeq" id="XP_064668485.1">
    <property type="nucleotide sequence ID" value="XM_064808801.1"/>
</dbReference>
<feature type="compositionally biased region" description="Polar residues" evidence="1">
    <location>
        <begin position="85"/>
        <end position="94"/>
    </location>
</feature>
<dbReference type="GeneID" id="89932924"/>
<organism evidence="3 4">
    <name type="scientific">Canariomyces notabilis</name>
    <dbReference type="NCBI Taxonomy" id="2074819"/>
    <lineage>
        <taxon>Eukaryota</taxon>
        <taxon>Fungi</taxon>
        <taxon>Dikarya</taxon>
        <taxon>Ascomycota</taxon>
        <taxon>Pezizomycotina</taxon>
        <taxon>Sordariomycetes</taxon>
        <taxon>Sordariomycetidae</taxon>
        <taxon>Sordariales</taxon>
        <taxon>Chaetomiaceae</taxon>
        <taxon>Canariomyces</taxon>
    </lineage>
</organism>
<proteinExistence type="predicted"/>
<sequence length="120" mass="13989">MARCDHPRQTLYWDKCPAFWKLTATWPRLYLFPCKAMLACTVTLFVLHIGWDQSRAVERHGTLYEVRWHLSNHRRVSPLHVRSPTLESNRGTGSSRERENVSPGPFMQLSTLCVTHLVQD</sequence>
<reference evidence="3" key="1">
    <citation type="journal article" date="2023" name="Mol. Phylogenet. Evol.">
        <title>Genome-scale phylogeny and comparative genomics of the fungal order Sordariales.</title>
        <authorList>
            <person name="Hensen N."/>
            <person name="Bonometti L."/>
            <person name="Westerberg I."/>
            <person name="Brannstrom I.O."/>
            <person name="Guillou S."/>
            <person name="Cros-Aarteil S."/>
            <person name="Calhoun S."/>
            <person name="Haridas S."/>
            <person name="Kuo A."/>
            <person name="Mondo S."/>
            <person name="Pangilinan J."/>
            <person name="Riley R."/>
            <person name="LaButti K."/>
            <person name="Andreopoulos B."/>
            <person name="Lipzen A."/>
            <person name="Chen C."/>
            <person name="Yan M."/>
            <person name="Daum C."/>
            <person name="Ng V."/>
            <person name="Clum A."/>
            <person name="Steindorff A."/>
            <person name="Ohm R.A."/>
            <person name="Martin F."/>
            <person name="Silar P."/>
            <person name="Natvig D.O."/>
            <person name="Lalanne C."/>
            <person name="Gautier V."/>
            <person name="Ament-Velasquez S.L."/>
            <person name="Kruys A."/>
            <person name="Hutchinson M.I."/>
            <person name="Powell A.J."/>
            <person name="Barry K."/>
            <person name="Miller A.N."/>
            <person name="Grigoriev I.V."/>
            <person name="Debuchy R."/>
            <person name="Gladieux P."/>
            <person name="Hiltunen Thoren M."/>
            <person name="Johannesson H."/>
        </authorList>
    </citation>
    <scope>NUCLEOTIDE SEQUENCE</scope>
    <source>
        <strain evidence="3">CBS 508.74</strain>
    </source>
</reference>
<comment type="caution">
    <text evidence="3">The sequence shown here is derived from an EMBL/GenBank/DDBJ whole genome shotgun (WGS) entry which is preliminary data.</text>
</comment>
<keyword evidence="2" id="KW-1133">Transmembrane helix</keyword>
<evidence type="ECO:0000256" key="1">
    <source>
        <dbReference type="SAM" id="MobiDB-lite"/>
    </source>
</evidence>